<dbReference type="EMBL" id="JJMU01000035">
    <property type="protein sequence ID" value="KGE13862.1"/>
    <property type="molecule type" value="Genomic_DNA"/>
</dbReference>
<keyword evidence="1" id="KW-0732">Signal</keyword>
<protein>
    <recommendedName>
        <fullName evidence="4">Lipoprotein</fullName>
    </recommendedName>
</protein>
<dbReference type="eggNOG" id="ENOG502Z9D6">
    <property type="taxonomic scope" value="Bacteria"/>
</dbReference>
<sequence length="331" mass="38205">MKIGWIILVVFFCCCASPADPPAVSFYYWKTTVQLGDREESTLQLNSSSRLYVRYFDVGLQNGQPFPISAVLFKTIPKQHIIPVVYIKNEVVLSKSIDIPALAQRIVAYLEQINAHYGIETEELQLDCDWSLGSKANFFELLHALRQQRPWRLSCTIRLHQVKYFEKTGIPDVDYGVLMYYNMGTISANQTNSIYDRQTAATYIKRLGKYPLKLKVALPIFSWGIHLRQGKVINLLNKLQEADVYNHSDLKQSENGKFKILREGVYFGQLFAADDEIKLENVSAETLLEMATDLGQHLREKPDEIIFYDLDSTNVNHYEKEIFQKTARLFR</sequence>
<dbReference type="OrthoDB" id="634553at2"/>
<reference evidence="3" key="1">
    <citation type="submission" date="2014-04" db="EMBL/GenBank/DDBJ databases">
        <title>Whole-Genome optical mapping and complete genome sequence of Sphingobacterium deserti sp. nov., a new spaces isolated from desert in the west of China.</title>
        <authorList>
            <person name="Teng C."/>
            <person name="Zhou Z."/>
            <person name="Li X."/>
            <person name="Chen M."/>
            <person name="Lin M."/>
            <person name="Wang L."/>
            <person name="Su S."/>
            <person name="Zhang C."/>
            <person name="Zhang W."/>
        </authorList>
    </citation>
    <scope>NUCLEOTIDE SEQUENCE [LARGE SCALE GENOMIC DNA]</scope>
    <source>
        <strain evidence="3">ACCC05744</strain>
    </source>
</reference>
<keyword evidence="3" id="KW-1185">Reference proteome</keyword>
<comment type="caution">
    <text evidence="2">The sequence shown here is derived from an EMBL/GenBank/DDBJ whole genome shotgun (WGS) entry which is preliminary data.</text>
</comment>
<evidence type="ECO:0000313" key="2">
    <source>
        <dbReference type="EMBL" id="KGE13862.1"/>
    </source>
</evidence>
<reference evidence="2 3" key="2">
    <citation type="journal article" date="2015" name="PLoS ONE">
        <title>Whole-Genome Optical Mapping and Finished Genome Sequence of Sphingobacterium deserti sp. nov., a New Species Isolated from the Western Desert of China.</title>
        <authorList>
            <person name="Teng C."/>
            <person name="Zhou Z."/>
            <person name="Molnar I."/>
            <person name="Li X."/>
            <person name="Tang R."/>
            <person name="Chen M."/>
            <person name="Wang L."/>
            <person name="Su S."/>
            <person name="Zhang W."/>
            <person name="Lin M."/>
        </authorList>
    </citation>
    <scope>NUCLEOTIDE SEQUENCE [LARGE SCALE GENOMIC DNA]</scope>
    <source>
        <strain evidence="3">ACCC05744</strain>
    </source>
</reference>
<feature type="chain" id="PRO_5002142075" description="Lipoprotein" evidence="1">
    <location>
        <begin position="20"/>
        <end position="331"/>
    </location>
</feature>
<dbReference type="PATRIC" id="fig|1229276.3.peg.2454"/>
<proteinExistence type="predicted"/>
<evidence type="ECO:0008006" key="4">
    <source>
        <dbReference type="Google" id="ProtNLM"/>
    </source>
</evidence>
<dbReference type="RefSeq" id="WP_037499494.1">
    <property type="nucleotide sequence ID" value="NZ_JJMU01000035.1"/>
</dbReference>
<dbReference type="InterPro" id="IPR017853">
    <property type="entry name" value="GH"/>
</dbReference>
<evidence type="ECO:0000313" key="3">
    <source>
        <dbReference type="Proteomes" id="UP000031802"/>
    </source>
</evidence>
<feature type="signal peptide" evidence="1">
    <location>
        <begin position="1"/>
        <end position="19"/>
    </location>
</feature>
<dbReference type="AlphaFoldDB" id="A0A0B8T096"/>
<name>A0A0B8T096_9SPHI</name>
<gene>
    <name evidence="2" type="ORF">DI53_2391</name>
</gene>
<dbReference type="Proteomes" id="UP000031802">
    <property type="component" value="Unassembled WGS sequence"/>
</dbReference>
<evidence type="ECO:0000256" key="1">
    <source>
        <dbReference type="SAM" id="SignalP"/>
    </source>
</evidence>
<dbReference type="STRING" id="1229276.DI53_2391"/>
<organism evidence="2 3">
    <name type="scientific">Sphingobacterium deserti</name>
    <dbReference type="NCBI Taxonomy" id="1229276"/>
    <lineage>
        <taxon>Bacteria</taxon>
        <taxon>Pseudomonadati</taxon>
        <taxon>Bacteroidota</taxon>
        <taxon>Sphingobacteriia</taxon>
        <taxon>Sphingobacteriales</taxon>
        <taxon>Sphingobacteriaceae</taxon>
        <taxon>Sphingobacterium</taxon>
    </lineage>
</organism>
<dbReference type="SUPFAM" id="SSF51445">
    <property type="entry name" value="(Trans)glycosidases"/>
    <property type="match status" value="1"/>
</dbReference>
<accession>A0A0B8T096</accession>